<sequence length="205" mass="23009">MSAEMFDIVVEYTEKVSSRHCSPTPSTSSSSPASSSSASSSGSASPSNVVRQSTRVRRLSKTKKSLMTSLRRSSRKILTGELPSSMFGSIIIITVGKKYAKKFTSSSSKHRLVKYKVIDKQYQQQLAESKARVERLKREREDLLAGNSQTAILCEEVTTQARSLRESYERQRPAIYRAVLSAFLEQEEEDDYDDVEAGFIGTFYY</sequence>
<proteinExistence type="predicted"/>
<name>E3LRL7_CAERE</name>
<evidence type="ECO:0000313" key="3">
    <source>
        <dbReference type="EMBL" id="EFP07418.1"/>
    </source>
</evidence>
<evidence type="ECO:0000313" key="4">
    <source>
        <dbReference type="Proteomes" id="UP000008281"/>
    </source>
</evidence>
<accession>E3LRL7</accession>
<dbReference type="InParanoid" id="E3LRL7"/>
<dbReference type="eggNOG" id="ENOG502THVH">
    <property type="taxonomic scope" value="Eukaryota"/>
</dbReference>
<feature type="coiled-coil region" evidence="1">
    <location>
        <begin position="119"/>
        <end position="146"/>
    </location>
</feature>
<feature type="region of interest" description="Disordered" evidence="2">
    <location>
        <begin position="14"/>
        <end position="66"/>
    </location>
</feature>
<protein>
    <submittedName>
        <fullName evidence="3">Uncharacterized protein</fullName>
    </submittedName>
</protein>
<reference evidence="3" key="1">
    <citation type="submission" date="2007-07" db="EMBL/GenBank/DDBJ databases">
        <title>PCAP assembly of the Caenorhabditis remanei genome.</title>
        <authorList>
            <consortium name="The Caenorhabditis remanei Sequencing Consortium"/>
            <person name="Wilson R.K."/>
        </authorList>
    </citation>
    <scope>NUCLEOTIDE SEQUENCE [LARGE SCALE GENOMIC DNA]</scope>
    <source>
        <strain evidence="3">PB4641</strain>
    </source>
</reference>
<dbReference type="EMBL" id="DS268413">
    <property type="protein sequence ID" value="EFP07418.1"/>
    <property type="molecule type" value="Genomic_DNA"/>
</dbReference>
<feature type="compositionally biased region" description="Basic residues" evidence="2">
    <location>
        <begin position="54"/>
        <end position="64"/>
    </location>
</feature>
<evidence type="ECO:0000256" key="1">
    <source>
        <dbReference type="SAM" id="Coils"/>
    </source>
</evidence>
<dbReference type="Proteomes" id="UP000008281">
    <property type="component" value="Unassembled WGS sequence"/>
</dbReference>
<dbReference type="OrthoDB" id="5872785at2759"/>
<gene>
    <name evidence="3" type="ORF">CRE_26361</name>
</gene>
<evidence type="ECO:0000256" key="2">
    <source>
        <dbReference type="SAM" id="MobiDB-lite"/>
    </source>
</evidence>
<keyword evidence="1" id="KW-0175">Coiled coil</keyword>
<organism evidence="4">
    <name type="scientific">Caenorhabditis remanei</name>
    <name type="common">Caenorhabditis vulgaris</name>
    <dbReference type="NCBI Taxonomy" id="31234"/>
    <lineage>
        <taxon>Eukaryota</taxon>
        <taxon>Metazoa</taxon>
        <taxon>Ecdysozoa</taxon>
        <taxon>Nematoda</taxon>
        <taxon>Chromadorea</taxon>
        <taxon>Rhabditida</taxon>
        <taxon>Rhabditina</taxon>
        <taxon>Rhabditomorpha</taxon>
        <taxon>Rhabditoidea</taxon>
        <taxon>Rhabditidae</taxon>
        <taxon>Peloderinae</taxon>
        <taxon>Caenorhabditis</taxon>
    </lineage>
</organism>
<dbReference type="FunCoup" id="E3LRL7">
    <property type="interactions" value="1180"/>
</dbReference>
<dbReference type="HOGENOM" id="CLU_136971_0_0_1"/>
<keyword evidence="4" id="KW-1185">Reference proteome</keyword>
<feature type="compositionally biased region" description="Low complexity" evidence="2">
    <location>
        <begin position="22"/>
        <end position="47"/>
    </location>
</feature>
<dbReference type="AlphaFoldDB" id="E3LRL7"/>
<dbReference type="OMA" id="YERQRPV"/>